<dbReference type="Proteomes" id="UP000193642">
    <property type="component" value="Unassembled WGS sequence"/>
</dbReference>
<keyword evidence="1" id="KW-0472">Membrane</keyword>
<name>A0A1Y2BSI8_9FUNG</name>
<keyword evidence="1" id="KW-1133">Transmembrane helix</keyword>
<feature type="non-terminal residue" evidence="2">
    <location>
        <position position="1"/>
    </location>
</feature>
<keyword evidence="3" id="KW-1185">Reference proteome</keyword>
<evidence type="ECO:0000313" key="2">
    <source>
        <dbReference type="EMBL" id="ORY37674.1"/>
    </source>
</evidence>
<comment type="caution">
    <text evidence="2">The sequence shown here is derived from an EMBL/GenBank/DDBJ whole genome shotgun (WGS) entry which is preliminary data.</text>
</comment>
<dbReference type="OrthoDB" id="10301137at2759"/>
<evidence type="ECO:0000313" key="3">
    <source>
        <dbReference type="Proteomes" id="UP000193642"/>
    </source>
</evidence>
<gene>
    <name evidence="2" type="ORF">BCR33DRAFT_449359</name>
</gene>
<organism evidence="2 3">
    <name type="scientific">Rhizoclosmatium globosum</name>
    <dbReference type="NCBI Taxonomy" id="329046"/>
    <lineage>
        <taxon>Eukaryota</taxon>
        <taxon>Fungi</taxon>
        <taxon>Fungi incertae sedis</taxon>
        <taxon>Chytridiomycota</taxon>
        <taxon>Chytridiomycota incertae sedis</taxon>
        <taxon>Chytridiomycetes</taxon>
        <taxon>Chytridiales</taxon>
        <taxon>Chytriomycetaceae</taxon>
        <taxon>Rhizoclosmatium</taxon>
    </lineage>
</organism>
<reference evidence="2 3" key="1">
    <citation type="submission" date="2016-07" db="EMBL/GenBank/DDBJ databases">
        <title>Pervasive Adenine N6-methylation of Active Genes in Fungi.</title>
        <authorList>
            <consortium name="DOE Joint Genome Institute"/>
            <person name="Mondo S.J."/>
            <person name="Dannebaum R.O."/>
            <person name="Kuo R.C."/>
            <person name="Labutti K."/>
            <person name="Haridas S."/>
            <person name="Kuo A."/>
            <person name="Salamov A."/>
            <person name="Ahrendt S.R."/>
            <person name="Lipzen A."/>
            <person name="Sullivan W."/>
            <person name="Andreopoulos W.B."/>
            <person name="Clum A."/>
            <person name="Lindquist E."/>
            <person name="Daum C."/>
            <person name="Ramamoorthy G.K."/>
            <person name="Gryganskyi A."/>
            <person name="Culley D."/>
            <person name="Magnuson J.K."/>
            <person name="James T.Y."/>
            <person name="O'Malley M.A."/>
            <person name="Stajich J.E."/>
            <person name="Spatafora J.W."/>
            <person name="Visel A."/>
            <person name="Grigoriev I.V."/>
        </authorList>
    </citation>
    <scope>NUCLEOTIDE SEQUENCE [LARGE SCALE GENOMIC DNA]</scope>
    <source>
        <strain evidence="2 3">JEL800</strain>
    </source>
</reference>
<dbReference type="AlphaFoldDB" id="A0A1Y2BSI8"/>
<proteinExistence type="predicted"/>
<dbReference type="EMBL" id="MCGO01000049">
    <property type="protein sequence ID" value="ORY37674.1"/>
    <property type="molecule type" value="Genomic_DNA"/>
</dbReference>
<evidence type="ECO:0000256" key="1">
    <source>
        <dbReference type="SAM" id="Phobius"/>
    </source>
</evidence>
<feature type="transmembrane region" description="Helical" evidence="1">
    <location>
        <begin position="20"/>
        <end position="38"/>
    </location>
</feature>
<protein>
    <submittedName>
        <fullName evidence="2">Uncharacterized protein</fullName>
    </submittedName>
</protein>
<keyword evidence="1" id="KW-0812">Transmembrane</keyword>
<accession>A0A1Y2BSI8</accession>
<sequence length="224" mass="24404">SSSFSSVNNRSFQENFDTNALVIVSVLVYGLIFLVAGVTSDTGVLAFYDDNTCKYPNTLYIPGTNAAYYASKYSTCVNSQMFFKIYGSGSVNPTTEFDGQPGNWDGYMIVNNYNGLACSTSNWVDGSYIPFKFGTCSNLGGSKSIYVDSSSQLNVYMNDARCSGPVTSSATINWGGNYCYNYNSFVPFKTKTSGSVAGNIVKNEDSKVVPMWWTTTALIALLFD</sequence>